<dbReference type="EMBL" id="AECS01000012">
    <property type="protein sequence ID" value="EFQ04636.1"/>
    <property type="molecule type" value="Genomic_DNA"/>
</dbReference>
<keyword evidence="2" id="KW-0813">Transport</keyword>
<dbReference type="AlphaFoldDB" id="E2ZAV4"/>
<evidence type="ECO:0000313" key="11">
    <source>
        <dbReference type="EMBL" id="EFQ04636.1"/>
    </source>
</evidence>
<keyword evidence="9" id="KW-0407">Ion channel</keyword>
<dbReference type="Gene3D" id="1.10.3080.10">
    <property type="entry name" value="Clc chloride channel"/>
    <property type="match status" value="1"/>
</dbReference>
<keyword evidence="3 10" id="KW-0812">Transmembrane</keyword>
<dbReference type="InterPro" id="IPR001807">
    <property type="entry name" value="ClC"/>
</dbReference>
<keyword evidence="12" id="KW-1185">Reference proteome</keyword>
<accession>E2ZAV4</accession>
<dbReference type="Proteomes" id="UP000003195">
    <property type="component" value="Unassembled WGS sequence"/>
</dbReference>
<feature type="transmembrane region" description="Helical" evidence="10">
    <location>
        <begin position="59"/>
        <end position="76"/>
    </location>
</feature>
<evidence type="ECO:0000256" key="5">
    <source>
        <dbReference type="ARBA" id="ARBA00023065"/>
    </source>
</evidence>
<evidence type="ECO:0000256" key="7">
    <source>
        <dbReference type="ARBA" id="ARBA00023173"/>
    </source>
</evidence>
<dbReference type="PANTHER" id="PTHR43427">
    <property type="entry name" value="CHLORIDE CHANNEL PROTEIN CLC-E"/>
    <property type="match status" value="1"/>
</dbReference>
<dbReference type="GO" id="GO:0034707">
    <property type="term" value="C:chloride channel complex"/>
    <property type="evidence" value="ECO:0007669"/>
    <property type="project" value="UniProtKB-KW"/>
</dbReference>
<gene>
    <name evidence="11" type="ORF">HMPREF9429_00575</name>
</gene>
<reference evidence="11 12" key="1">
    <citation type="submission" date="2010-08" db="EMBL/GenBank/DDBJ databases">
        <authorList>
            <person name="Weinstock G."/>
            <person name="Sodergren E."/>
            <person name="Clifton S."/>
            <person name="Fulton L."/>
            <person name="Fulton B."/>
            <person name="Courtney L."/>
            <person name="Fronick C."/>
            <person name="Harrison M."/>
            <person name="Strong C."/>
            <person name="Farmer C."/>
            <person name="Delahaunty K."/>
            <person name="Markovic C."/>
            <person name="Hall O."/>
            <person name="Minx P."/>
            <person name="Tomlinson C."/>
            <person name="Mitreva M."/>
            <person name="Hou S."/>
            <person name="Chen J."/>
            <person name="Wollam A."/>
            <person name="Pepin K.H."/>
            <person name="Johnson M."/>
            <person name="Bhonagiri V."/>
            <person name="Zhang X."/>
            <person name="Suruliraj S."/>
            <person name="Warren W."/>
            <person name="Chinwalla A."/>
            <person name="Mardis E.R."/>
            <person name="Wilson R.K."/>
        </authorList>
    </citation>
    <scope>NUCLEOTIDE SEQUENCE [LARGE SCALE GENOMIC DNA]</scope>
    <source>
        <strain evidence="11 12">F0359</strain>
    </source>
</reference>
<comment type="caution">
    <text evidence="11">The sequence shown here is derived from an EMBL/GenBank/DDBJ whole genome shotgun (WGS) entry which is preliminary data.</text>
</comment>
<dbReference type="InterPro" id="IPR014743">
    <property type="entry name" value="Cl-channel_core"/>
</dbReference>
<dbReference type="PRINTS" id="PR00762">
    <property type="entry name" value="CLCHANNEL"/>
</dbReference>
<keyword evidence="7" id="KW-0869">Chloride channel</keyword>
<dbReference type="HOGENOM" id="CLU_015263_0_0_9"/>
<keyword evidence="4 10" id="KW-1133">Transmembrane helix</keyword>
<protein>
    <submittedName>
        <fullName evidence="11">Chloride transporter, ClC family</fullName>
    </submittedName>
</protein>
<evidence type="ECO:0000256" key="6">
    <source>
        <dbReference type="ARBA" id="ARBA00023136"/>
    </source>
</evidence>
<dbReference type="OrthoDB" id="112446at2"/>
<feature type="transmembrane region" description="Helical" evidence="10">
    <location>
        <begin position="148"/>
        <end position="174"/>
    </location>
</feature>
<feature type="transmembrane region" description="Helical" evidence="10">
    <location>
        <begin position="186"/>
        <end position="204"/>
    </location>
</feature>
<organism evidence="11 12">
    <name type="scientific">Megasphaera micronuciformis F0359</name>
    <dbReference type="NCBI Taxonomy" id="706434"/>
    <lineage>
        <taxon>Bacteria</taxon>
        <taxon>Bacillati</taxon>
        <taxon>Bacillota</taxon>
        <taxon>Negativicutes</taxon>
        <taxon>Veillonellales</taxon>
        <taxon>Veillonellaceae</taxon>
        <taxon>Megasphaera</taxon>
    </lineage>
</organism>
<feature type="transmembrane region" description="Helical" evidence="10">
    <location>
        <begin position="332"/>
        <end position="365"/>
    </location>
</feature>
<dbReference type="eggNOG" id="COG0038">
    <property type="taxonomic scope" value="Bacteria"/>
</dbReference>
<dbReference type="RefSeq" id="WP_006941427.1">
    <property type="nucleotide sequence ID" value="NZ_GL538186.1"/>
</dbReference>
<feature type="transmembrane region" description="Helical" evidence="10">
    <location>
        <begin position="224"/>
        <end position="244"/>
    </location>
</feature>
<feature type="transmembrane region" description="Helical" evidence="10">
    <location>
        <begin position="256"/>
        <end position="275"/>
    </location>
</feature>
<keyword evidence="8" id="KW-0868">Chloride</keyword>
<evidence type="ECO:0000256" key="10">
    <source>
        <dbReference type="SAM" id="Phobius"/>
    </source>
</evidence>
<dbReference type="STRING" id="706434.HMPREF9429_00575"/>
<keyword evidence="5" id="KW-0406">Ion transport</keyword>
<evidence type="ECO:0000256" key="2">
    <source>
        <dbReference type="ARBA" id="ARBA00022448"/>
    </source>
</evidence>
<dbReference type="SUPFAM" id="SSF81340">
    <property type="entry name" value="Clc chloride channel"/>
    <property type="match status" value="1"/>
</dbReference>
<feature type="transmembrane region" description="Helical" evidence="10">
    <location>
        <begin position="295"/>
        <end position="320"/>
    </location>
</feature>
<evidence type="ECO:0000256" key="9">
    <source>
        <dbReference type="ARBA" id="ARBA00023303"/>
    </source>
</evidence>
<evidence type="ECO:0000313" key="12">
    <source>
        <dbReference type="Proteomes" id="UP000003195"/>
    </source>
</evidence>
<evidence type="ECO:0000256" key="3">
    <source>
        <dbReference type="ARBA" id="ARBA00022692"/>
    </source>
</evidence>
<feature type="transmembrane region" description="Helical" evidence="10">
    <location>
        <begin position="97"/>
        <end position="116"/>
    </location>
</feature>
<dbReference type="GO" id="GO:0005254">
    <property type="term" value="F:chloride channel activity"/>
    <property type="evidence" value="ECO:0007669"/>
    <property type="project" value="UniProtKB-KW"/>
</dbReference>
<sequence>MEDRKVIFLVLITGLAAGVIGSFYIHLMHFVQHLVYAYSTADGLDFGQAVARVSPEHRLAALFGCGLVVGIGWVLIHRYGSPLVDIKTAIQDEKKTMPLVTTLVHATLQIITVGAGSPLGREVAPREASACIMSALVKHNNLTRDNRALIIACAAGAGLAAVYNAPLSAAVFILETLVMTCNVKAVGTALLSCGLAAGIVRFVVGDAVQYALPMPDVTGSYQTFAVILGIFTAVTVRLFNQTVTALPKFDRKSPKMIVIAVGAFVFIGLMAVYFPEILGNGKAGNELTFTDAIDWKYAAGLFLTKWLAVLAALAAGAYGGRITPSMMLGSTSALVLAALWGVCISPVSLSFAAFVGAVVFLGLAQKMPLTACVFMLEISRFSTELFYPMALAMGTALITQRFLQRKY</sequence>
<dbReference type="PANTHER" id="PTHR43427:SF6">
    <property type="entry name" value="CHLORIDE CHANNEL PROTEIN CLC-E"/>
    <property type="match status" value="1"/>
</dbReference>
<dbReference type="Pfam" id="PF00654">
    <property type="entry name" value="Voltage_CLC"/>
    <property type="match status" value="1"/>
</dbReference>
<keyword evidence="6 10" id="KW-0472">Membrane</keyword>
<evidence type="ECO:0000256" key="1">
    <source>
        <dbReference type="ARBA" id="ARBA00004141"/>
    </source>
</evidence>
<name>E2ZAV4_9FIRM</name>
<comment type="subcellular location">
    <subcellularLocation>
        <location evidence="1">Membrane</location>
        <topology evidence="1">Multi-pass membrane protein</topology>
    </subcellularLocation>
</comment>
<proteinExistence type="predicted"/>
<evidence type="ECO:0000256" key="4">
    <source>
        <dbReference type="ARBA" id="ARBA00022989"/>
    </source>
</evidence>
<feature type="transmembrane region" description="Helical" evidence="10">
    <location>
        <begin position="385"/>
        <end position="403"/>
    </location>
</feature>
<feature type="transmembrane region" description="Helical" evidence="10">
    <location>
        <begin position="7"/>
        <end position="27"/>
    </location>
</feature>
<dbReference type="InterPro" id="IPR050368">
    <property type="entry name" value="ClC-type_chloride_channel"/>
</dbReference>
<evidence type="ECO:0000256" key="8">
    <source>
        <dbReference type="ARBA" id="ARBA00023214"/>
    </source>
</evidence>